<evidence type="ECO:0000313" key="1">
    <source>
        <dbReference type="EMBL" id="JAD11660.1"/>
    </source>
</evidence>
<name>A0A0A1XL94_ZEUCU</name>
<accession>A0A0A1XL94</accession>
<reference evidence="1" key="2">
    <citation type="journal article" date="2015" name="Gigascience">
        <title>Reconstructing a comprehensive transcriptome assembly of a white-pupal translocated strain of the pest fruit fly Bactrocera cucurbitae.</title>
        <authorList>
            <person name="Sim S.B."/>
            <person name="Calla B."/>
            <person name="Hall B."/>
            <person name="DeRego T."/>
            <person name="Geib S.M."/>
        </authorList>
    </citation>
    <scope>NUCLEOTIDE SEQUENCE</scope>
</reference>
<organism evidence="1">
    <name type="scientific">Zeugodacus cucurbitae</name>
    <name type="common">Melon fruit fly</name>
    <name type="synonym">Bactrocera cucurbitae</name>
    <dbReference type="NCBI Taxonomy" id="28588"/>
    <lineage>
        <taxon>Eukaryota</taxon>
        <taxon>Metazoa</taxon>
        <taxon>Ecdysozoa</taxon>
        <taxon>Arthropoda</taxon>
        <taxon>Hexapoda</taxon>
        <taxon>Insecta</taxon>
        <taxon>Pterygota</taxon>
        <taxon>Neoptera</taxon>
        <taxon>Endopterygota</taxon>
        <taxon>Diptera</taxon>
        <taxon>Brachycera</taxon>
        <taxon>Muscomorpha</taxon>
        <taxon>Tephritoidea</taxon>
        <taxon>Tephritidae</taxon>
        <taxon>Zeugodacus</taxon>
        <taxon>Zeugodacus</taxon>
    </lineage>
</organism>
<proteinExistence type="predicted"/>
<dbReference type="AlphaFoldDB" id="A0A0A1XL94"/>
<gene>
    <name evidence="1" type="primary">CASP3</name>
    <name evidence="1" type="ORF">g.12930</name>
</gene>
<feature type="non-terminal residue" evidence="1">
    <location>
        <position position="1"/>
    </location>
</feature>
<protein>
    <submittedName>
        <fullName evidence="1">Caspase-3</fullName>
    </submittedName>
</protein>
<sequence length="243" mass="27737">ETFNNADLFRIQIFASEMKQITIVVVSALLLVQVVNAFPLVKRDSVEVAEKEDNSVSIDSSAEDDPAKEKILIFLLGTIGKISKWGLENGSVMIKNAVKDLEKLPEKDELLQANITRMSKIAEEAASFKLDEDGNNILELFENIISFSNMLTDYEDMDDDSNLKLTLKTALENNGYDKYQSEFEERVVDAVEEFDTAFGEYVKGWSPEEKKKQAKLLDWYEELTNETDEEEKLDKFGEIFDLF</sequence>
<dbReference type="EMBL" id="GBXI01002632">
    <property type="protein sequence ID" value="JAD11660.1"/>
    <property type="molecule type" value="Transcribed_RNA"/>
</dbReference>
<reference evidence="1" key="1">
    <citation type="submission" date="2014-11" db="EMBL/GenBank/DDBJ databases">
        <authorList>
            <person name="Geib S."/>
        </authorList>
    </citation>
    <scope>NUCLEOTIDE SEQUENCE</scope>
</reference>